<evidence type="ECO:0000256" key="2">
    <source>
        <dbReference type="ARBA" id="ARBA00023015"/>
    </source>
</evidence>
<dbReference type="InterPro" id="IPR001647">
    <property type="entry name" value="HTH_TetR"/>
</dbReference>
<dbReference type="InterPro" id="IPR050109">
    <property type="entry name" value="HTH-type_TetR-like_transc_reg"/>
</dbReference>
<keyword evidence="3 5" id="KW-0238">DNA-binding</keyword>
<dbReference type="PANTHER" id="PTHR30055">
    <property type="entry name" value="HTH-TYPE TRANSCRIPTIONAL REGULATOR RUTR"/>
    <property type="match status" value="1"/>
</dbReference>
<organism evidence="7 8">
    <name type="scientific">Kribbella deserti</name>
    <dbReference type="NCBI Taxonomy" id="1926257"/>
    <lineage>
        <taxon>Bacteria</taxon>
        <taxon>Bacillati</taxon>
        <taxon>Actinomycetota</taxon>
        <taxon>Actinomycetes</taxon>
        <taxon>Propionibacteriales</taxon>
        <taxon>Kribbellaceae</taxon>
        <taxon>Kribbella</taxon>
    </lineage>
</organism>
<evidence type="ECO:0000313" key="7">
    <source>
        <dbReference type="EMBL" id="MFC0623587.1"/>
    </source>
</evidence>
<dbReference type="PANTHER" id="PTHR30055:SF234">
    <property type="entry name" value="HTH-TYPE TRANSCRIPTIONAL REGULATOR BETI"/>
    <property type="match status" value="1"/>
</dbReference>
<keyword evidence="2" id="KW-0805">Transcription regulation</keyword>
<evidence type="ECO:0000256" key="4">
    <source>
        <dbReference type="ARBA" id="ARBA00023163"/>
    </source>
</evidence>
<proteinExistence type="predicted"/>
<dbReference type="InterPro" id="IPR009057">
    <property type="entry name" value="Homeodomain-like_sf"/>
</dbReference>
<dbReference type="EMBL" id="JBHLTC010000006">
    <property type="protein sequence ID" value="MFC0623587.1"/>
    <property type="molecule type" value="Genomic_DNA"/>
</dbReference>
<dbReference type="SUPFAM" id="SSF48498">
    <property type="entry name" value="Tetracyclin repressor-like, C-terminal domain"/>
    <property type="match status" value="1"/>
</dbReference>
<keyword evidence="1" id="KW-0678">Repressor</keyword>
<name>A0ABV6QIY4_9ACTN</name>
<dbReference type="PRINTS" id="PR00455">
    <property type="entry name" value="HTHTETR"/>
</dbReference>
<dbReference type="Gene3D" id="1.10.357.10">
    <property type="entry name" value="Tetracycline Repressor, domain 2"/>
    <property type="match status" value="1"/>
</dbReference>
<dbReference type="InterPro" id="IPR039538">
    <property type="entry name" value="BetI_C"/>
</dbReference>
<dbReference type="InterPro" id="IPR036271">
    <property type="entry name" value="Tet_transcr_reg_TetR-rel_C_sf"/>
</dbReference>
<accession>A0ABV6QIY4</accession>
<feature type="DNA-binding region" description="H-T-H motif" evidence="5">
    <location>
        <begin position="30"/>
        <end position="49"/>
    </location>
</feature>
<dbReference type="Pfam" id="PF00440">
    <property type="entry name" value="TetR_N"/>
    <property type="match status" value="1"/>
</dbReference>
<dbReference type="PROSITE" id="PS50977">
    <property type="entry name" value="HTH_TETR_2"/>
    <property type="match status" value="1"/>
</dbReference>
<evidence type="ECO:0000259" key="6">
    <source>
        <dbReference type="PROSITE" id="PS50977"/>
    </source>
</evidence>
<evidence type="ECO:0000256" key="5">
    <source>
        <dbReference type="PROSITE-ProRule" id="PRU00335"/>
    </source>
</evidence>
<keyword evidence="4" id="KW-0804">Transcription</keyword>
<dbReference type="Proteomes" id="UP001589890">
    <property type="component" value="Unassembled WGS sequence"/>
</dbReference>
<comment type="caution">
    <text evidence="7">The sequence shown here is derived from an EMBL/GenBank/DDBJ whole genome shotgun (WGS) entry which is preliminary data.</text>
</comment>
<reference evidence="7 8" key="1">
    <citation type="submission" date="2024-09" db="EMBL/GenBank/DDBJ databases">
        <authorList>
            <person name="Sun Q."/>
            <person name="Mori K."/>
        </authorList>
    </citation>
    <scope>NUCLEOTIDE SEQUENCE [LARGE SCALE GENOMIC DNA]</scope>
    <source>
        <strain evidence="7 8">CGMCC 1.15906</strain>
    </source>
</reference>
<sequence length="203" mass="21810">MARVPAAERRTALIEAAIRVATREGLAATTTRRIAEEAGISVGILHYCFRSKEELLHEAIRVIAEAQVVAARRAIAPGGDVPASMRNAFRGFWGLVEQTPDAQLLTYELTSWALRNAETEPLAREQRDRQLAGIRQILDEIATAAGISYAAPVDLLARMALAVTDGVTLGWLVDRDTAAATATIDAFTTHLIALALDPVPTAS</sequence>
<evidence type="ECO:0000256" key="3">
    <source>
        <dbReference type="ARBA" id="ARBA00023125"/>
    </source>
</evidence>
<protein>
    <submittedName>
        <fullName evidence="7">TetR/AcrR family transcriptional regulator</fullName>
    </submittedName>
</protein>
<dbReference type="RefSeq" id="WP_380044293.1">
    <property type="nucleotide sequence ID" value="NZ_JBHLTC010000006.1"/>
</dbReference>
<dbReference type="SUPFAM" id="SSF46689">
    <property type="entry name" value="Homeodomain-like"/>
    <property type="match status" value="1"/>
</dbReference>
<gene>
    <name evidence="7" type="ORF">ACFFGN_05900</name>
</gene>
<feature type="domain" description="HTH tetR-type" evidence="6">
    <location>
        <begin position="7"/>
        <end position="67"/>
    </location>
</feature>
<evidence type="ECO:0000313" key="8">
    <source>
        <dbReference type="Proteomes" id="UP001589890"/>
    </source>
</evidence>
<evidence type="ECO:0000256" key="1">
    <source>
        <dbReference type="ARBA" id="ARBA00022491"/>
    </source>
</evidence>
<dbReference type="Pfam" id="PF13977">
    <property type="entry name" value="TetR_C_6"/>
    <property type="match status" value="1"/>
</dbReference>
<keyword evidence="8" id="KW-1185">Reference proteome</keyword>